<keyword evidence="1" id="KW-1133">Transmembrane helix</keyword>
<sequence>MNVLAQANEYPILSVFLTMLWFFLWVMWLMLLFWVFADIFRDDTLGGWAKAGWSVFVIILPFLGVFVYLVARGRGMGERQAALAQRKEEAFRAYVQQAAAEGRTGGGAAGPGAGADELTKLASLRDHGDLTEEEYQRAKAKVLAA</sequence>
<organism evidence="3 4">
    <name type="scientific">Nonomuraea pusilla</name>
    <dbReference type="NCBI Taxonomy" id="46177"/>
    <lineage>
        <taxon>Bacteria</taxon>
        <taxon>Bacillati</taxon>
        <taxon>Actinomycetota</taxon>
        <taxon>Actinomycetes</taxon>
        <taxon>Streptosporangiales</taxon>
        <taxon>Streptosporangiaceae</taxon>
        <taxon>Nonomuraea</taxon>
    </lineage>
</organism>
<feature type="transmembrane region" description="Helical" evidence="1">
    <location>
        <begin position="51"/>
        <end position="71"/>
    </location>
</feature>
<feature type="domain" description="SHOCT" evidence="2">
    <location>
        <begin position="116"/>
        <end position="143"/>
    </location>
</feature>
<reference evidence="3 4" key="1">
    <citation type="submission" date="2016-10" db="EMBL/GenBank/DDBJ databases">
        <authorList>
            <person name="de Groot N.N."/>
        </authorList>
    </citation>
    <scope>NUCLEOTIDE SEQUENCE [LARGE SCALE GENOMIC DNA]</scope>
    <source>
        <strain evidence="3 4">DSM 43357</strain>
    </source>
</reference>
<evidence type="ECO:0000259" key="2">
    <source>
        <dbReference type="Pfam" id="PF09851"/>
    </source>
</evidence>
<dbReference type="GO" id="GO:0005886">
    <property type="term" value="C:plasma membrane"/>
    <property type="evidence" value="ECO:0007669"/>
    <property type="project" value="UniProtKB-SubCell"/>
</dbReference>
<gene>
    <name evidence="3" type="ORF">SAMN05660976_00861</name>
</gene>
<accession>A0A1H7IM45</accession>
<protein>
    <submittedName>
        <fullName evidence="3">Phospholipase_D-nuclease N-terminal</fullName>
    </submittedName>
</protein>
<evidence type="ECO:0000313" key="3">
    <source>
        <dbReference type="EMBL" id="SEK63569.1"/>
    </source>
</evidence>
<keyword evidence="4" id="KW-1185">Reference proteome</keyword>
<keyword evidence="1" id="KW-0812">Transmembrane</keyword>
<dbReference type="RefSeq" id="WP_236714578.1">
    <property type="nucleotide sequence ID" value="NZ_BBZG01000001.1"/>
</dbReference>
<dbReference type="Pfam" id="PF09851">
    <property type="entry name" value="SHOCT"/>
    <property type="match status" value="1"/>
</dbReference>
<name>A0A1H7IM45_9ACTN</name>
<dbReference type="InterPro" id="IPR018649">
    <property type="entry name" value="SHOCT"/>
</dbReference>
<dbReference type="EMBL" id="FOBF01000002">
    <property type="protein sequence ID" value="SEK63569.1"/>
    <property type="molecule type" value="Genomic_DNA"/>
</dbReference>
<feature type="transmembrane region" description="Helical" evidence="1">
    <location>
        <begin position="12"/>
        <end position="36"/>
    </location>
</feature>
<dbReference type="AlphaFoldDB" id="A0A1H7IM45"/>
<keyword evidence="1" id="KW-0472">Membrane</keyword>
<evidence type="ECO:0000256" key="1">
    <source>
        <dbReference type="SAM" id="Phobius"/>
    </source>
</evidence>
<evidence type="ECO:0000313" key="4">
    <source>
        <dbReference type="Proteomes" id="UP000198953"/>
    </source>
</evidence>
<dbReference type="STRING" id="46177.SAMN05660976_00861"/>
<proteinExistence type="predicted"/>
<dbReference type="Proteomes" id="UP000198953">
    <property type="component" value="Unassembled WGS sequence"/>
</dbReference>